<comment type="caution">
    <text evidence="1">The sequence shown here is derived from an EMBL/GenBank/DDBJ whole genome shotgun (WGS) entry which is preliminary data.</text>
</comment>
<sequence length="106" mass="11173">MSPHHNVDKGQALSPDLTALRNHIQDIGEASDDLAQLATFMRWAGVGVRDGAGPHNSIVLSELGCAMVWAGRMIDERCAVISEAVSKVDVDSARKSCKKAGGGCNV</sequence>
<dbReference type="RefSeq" id="WP_182984886.1">
    <property type="nucleotide sequence ID" value="NZ_JABEQD010000001.1"/>
</dbReference>
<proteinExistence type="predicted"/>
<name>A0A7W4IQL3_9PROT</name>
<dbReference type="AlphaFoldDB" id="A0A7W4IQL3"/>
<dbReference type="Proteomes" id="UP000559860">
    <property type="component" value="Unassembled WGS sequence"/>
</dbReference>
<organism evidence="1 2">
    <name type="scientific">Gluconacetobacter aggeris</name>
    <dbReference type="NCBI Taxonomy" id="1286186"/>
    <lineage>
        <taxon>Bacteria</taxon>
        <taxon>Pseudomonadati</taxon>
        <taxon>Pseudomonadota</taxon>
        <taxon>Alphaproteobacteria</taxon>
        <taxon>Acetobacterales</taxon>
        <taxon>Acetobacteraceae</taxon>
        <taxon>Gluconacetobacter</taxon>
    </lineage>
</organism>
<reference evidence="1 2" key="1">
    <citation type="submission" date="2020-04" db="EMBL/GenBank/DDBJ databases">
        <title>Description of novel Gluconacetobacter.</title>
        <authorList>
            <person name="Sombolestani A."/>
        </authorList>
    </citation>
    <scope>NUCLEOTIDE SEQUENCE [LARGE SCALE GENOMIC DNA]</scope>
    <source>
        <strain evidence="1 2">LMG 27801</strain>
    </source>
</reference>
<evidence type="ECO:0000313" key="2">
    <source>
        <dbReference type="Proteomes" id="UP000559860"/>
    </source>
</evidence>
<protein>
    <submittedName>
        <fullName evidence="1">Uncharacterized protein</fullName>
    </submittedName>
</protein>
<dbReference type="EMBL" id="JABEQD010000001">
    <property type="protein sequence ID" value="MBB2167256.1"/>
    <property type="molecule type" value="Genomic_DNA"/>
</dbReference>
<gene>
    <name evidence="1" type="ORF">HLH36_02600</name>
</gene>
<evidence type="ECO:0000313" key="1">
    <source>
        <dbReference type="EMBL" id="MBB2167256.1"/>
    </source>
</evidence>
<keyword evidence="2" id="KW-1185">Reference proteome</keyword>
<accession>A0A7W4IQL3</accession>